<sequence length="241" mass="25574">MPFSKENWSPQDAMKAYLHALQLRKQCASSIIEPKSMELVAALAAGKRSKLMVEITSSPNVITPLTMALAVAAKQTGGKVVLCSTTLNNIPSSSSSSSSSTHESQIKSQLESMELGDVVVEHVSSSDGGLGLKKYKRVDFAVVDGDVEHHVELLGLLDVNPIGSMIVGHNLDRKKGRGGYKGGCSSFGEALGRNKEGCYFVSLPIGDGGMEMARLGGGGCCGNVPVGIGRKYKRFHVTFEE</sequence>
<protein>
    <submittedName>
        <fullName evidence="1">Uncharacterized protein</fullName>
    </submittedName>
</protein>
<dbReference type="PANTHER" id="PTHR33593:SF16">
    <property type="entry name" value="OS08G0110600 PROTEIN"/>
    <property type="match status" value="1"/>
</dbReference>
<reference evidence="1 2" key="1">
    <citation type="submission" date="2024-04" db="EMBL/GenBank/DDBJ databases">
        <authorList>
            <person name="Fracassetti M."/>
        </authorList>
    </citation>
    <scope>NUCLEOTIDE SEQUENCE [LARGE SCALE GENOMIC DNA]</scope>
</reference>
<evidence type="ECO:0000313" key="2">
    <source>
        <dbReference type="Proteomes" id="UP001497516"/>
    </source>
</evidence>
<organism evidence="1 2">
    <name type="scientific">Linum trigynum</name>
    <dbReference type="NCBI Taxonomy" id="586398"/>
    <lineage>
        <taxon>Eukaryota</taxon>
        <taxon>Viridiplantae</taxon>
        <taxon>Streptophyta</taxon>
        <taxon>Embryophyta</taxon>
        <taxon>Tracheophyta</taxon>
        <taxon>Spermatophyta</taxon>
        <taxon>Magnoliopsida</taxon>
        <taxon>eudicotyledons</taxon>
        <taxon>Gunneridae</taxon>
        <taxon>Pentapetalae</taxon>
        <taxon>rosids</taxon>
        <taxon>fabids</taxon>
        <taxon>Malpighiales</taxon>
        <taxon>Linaceae</taxon>
        <taxon>Linum</taxon>
    </lineage>
</organism>
<dbReference type="Proteomes" id="UP001497516">
    <property type="component" value="Chromosome 9"/>
</dbReference>
<dbReference type="EMBL" id="OZ034822">
    <property type="protein sequence ID" value="CAL1409809.1"/>
    <property type="molecule type" value="Genomic_DNA"/>
</dbReference>
<name>A0AAV2GI21_9ROSI</name>
<dbReference type="InterPro" id="IPR009902">
    <property type="entry name" value="DUF1442"/>
</dbReference>
<gene>
    <name evidence="1" type="ORF">LTRI10_LOCUS49279</name>
</gene>
<proteinExistence type="predicted"/>
<accession>A0AAV2GI21</accession>
<keyword evidence="2" id="KW-1185">Reference proteome</keyword>
<evidence type="ECO:0000313" key="1">
    <source>
        <dbReference type="EMBL" id="CAL1409809.1"/>
    </source>
</evidence>
<dbReference type="PANTHER" id="PTHR33593">
    <property type="entry name" value="DUF1442 FAMILY PROTEIN"/>
    <property type="match status" value="1"/>
</dbReference>
<dbReference type="InterPro" id="IPR029063">
    <property type="entry name" value="SAM-dependent_MTases_sf"/>
</dbReference>
<dbReference type="AlphaFoldDB" id="A0AAV2GI21"/>
<dbReference type="Pfam" id="PF07279">
    <property type="entry name" value="DUF1442"/>
    <property type="match status" value="1"/>
</dbReference>
<dbReference type="Gene3D" id="3.40.50.150">
    <property type="entry name" value="Vaccinia Virus protein VP39"/>
    <property type="match status" value="1"/>
</dbReference>